<dbReference type="GeneID" id="105845096"/>
<feature type="coiled-coil region" evidence="1">
    <location>
        <begin position="26"/>
        <end position="53"/>
    </location>
</feature>
<sequence length="331" mass="38627">MKVLQFLFLNCVLQSFTCLTIMDGLFREIQEILNMKRDKITRLQNNLNEQNMSLELSSKADKVNLMNNSTENGILQQTRLGFGSYQNLSNVSLVHNISSDMSNVTTHKIFTKVVKSNANIIDREDKFDEGSASYLGNEIEGSGKQDYFSFLKGNLNKSINSYDHRLIGTHNISAILNHESRSKESNEVGLSSGEENKQVFNLTNLYEKIPYKSNIVRDKRFNEKVFSRREQKTTGWSAKRRDIDDFRYTNLCNHDDCYQNKENENDQNLNNDFNTENQTPYYHYTKFHHLKVKLKGPGKTHEEWIKQEERDQRLNRISYDQLSNGINYDNV</sequence>
<proteinExistence type="predicted"/>
<keyword evidence="1" id="KW-0175">Coiled coil</keyword>
<gene>
    <name evidence="4" type="primary">LOC105845096</name>
</gene>
<evidence type="ECO:0000313" key="3">
    <source>
        <dbReference type="Proteomes" id="UP001652625"/>
    </source>
</evidence>
<reference evidence="4" key="1">
    <citation type="submission" date="2025-08" db="UniProtKB">
        <authorList>
            <consortium name="RefSeq"/>
        </authorList>
    </citation>
    <scope>IDENTIFICATION</scope>
</reference>
<evidence type="ECO:0000256" key="2">
    <source>
        <dbReference type="SAM" id="SignalP"/>
    </source>
</evidence>
<feature type="chain" id="PRO_5045550035" evidence="2">
    <location>
        <begin position="19"/>
        <end position="331"/>
    </location>
</feature>
<keyword evidence="3" id="KW-1185">Reference proteome</keyword>
<protein>
    <submittedName>
        <fullName evidence="4">Uncharacterized protein LOC105845096 isoform X4</fullName>
    </submittedName>
</protein>
<keyword evidence="2" id="KW-0732">Signal</keyword>
<name>A0ABM4BSQ2_HYDVU</name>
<dbReference type="RefSeq" id="XP_065652190.1">
    <property type="nucleotide sequence ID" value="XM_065796118.1"/>
</dbReference>
<evidence type="ECO:0000313" key="4">
    <source>
        <dbReference type="RefSeq" id="XP_065652190.1"/>
    </source>
</evidence>
<organism evidence="3 4">
    <name type="scientific">Hydra vulgaris</name>
    <name type="common">Hydra</name>
    <name type="synonym">Hydra attenuata</name>
    <dbReference type="NCBI Taxonomy" id="6087"/>
    <lineage>
        <taxon>Eukaryota</taxon>
        <taxon>Metazoa</taxon>
        <taxon>Cnidaria</taxon>
        <taxon>Hydrozoa</taxon>
        <taxon>Hydroidolina</taxon>
        <taxon>Anthoathecata</taxon>
        <taxon>Aplanulata</taxon>
        <taxon>Hydridae</taxon>
        <taxon>Hydra</taxon>
    </lineage>
</organism>
<evidence type="ECO:0000256" key="1">
    <source>
        <dbReference type="SAM" id="Coils"/>
    </source>
</evidence>
<feature type="signal peptide" evidence="2">
    <location>
        <begin position="1"/>
        <end position="18"/>
    </location>
</feature>
<accession>A0ABM4BSQ2</accession>
<dbReference type="Proteomes" id="UP001652625">
    <property type="component" value="Chromosome 04"/>
</dbReference>